<reference evidence="1" key="1">
    <citation type="submission" date="2019-05" db="EMBL/GenBank/DDBJ databases">
        <title>Annotation for the trematode Paragonimus heterotremus.</title>
        <authorList>
            <person name="Choi Y.-J."/>
        </authorList>
    </citation>
    <scope>NUCLEOTIDE SEQUENCE</scope>
    <source>
        <strain evidence="1">LC</strain>
    </source>
</reference>
<dbReference type="Proteomes" id="UP000748531">
    <property type="component" value="Unassembled WGS sequence"/>
</dbReference>
<keyword evidence="2" id="KW-1185">Reference proteome</keyword>
<accession>A0A8J4T6F5</accession>
<name>A0A8J4T6F5_9TREM</name>
<organism evidence="1 2">
    <name type="scientific">Paragonimus heterotremus</name>
    <dbReference type="NCBI Taxonomy" id="100268"/>
    <lineage>
        <taxon>Eukaryota</taxon>
        <taxon>Metazoa</taxon>
        <taxon>Spiralia</taxon>
        <taxon>Lophotrochozoa</taxon>
        <taxon>Platyhelminthes</taxon>
        <taxon>Trematoda</taxon>
        <taxon>Digenea</taxon>
        <taxon>Plagiorchiida</taxon>
        <taxon>Troglotremata</taxon>
        <taxon>Troglotrematidae</taxon>
        <taxon>Paragonimus</taxon>
    </lineage>
</organism>
<proteinExistence type="predicted"/>
<evidence type="ECO:0000313" key="2">
    <source>
        <dbReference type="Proteomes" id="UP000748531"/>
    </source>
</evidence>
<sequence length="34" mass="4191">MSGEKNWWQTRQMSRRHIFHNSSKVRKADLWCEG</sequence>
<gene>
    <name evidence="1" type="ORF">PHET_08137</name>
</gene>
<dbReference type="AlphaFoldDB" id="A0A8J4T6F5"/>
<dbReference type="EMBL" id="LUCH01004990">
    <property type="protein sequence ID" value="KAF5398446.1"/>
    <property type="molecule type" value="Genomic_DNA"/>
</dbReference>
<evidence type="ECO:0000313" key="1">
    <source>
        <dbReference type="EMBL" id="KAF5398446.1"/>
    </source>
</evidence>
<protein>
    <submittedName>
        <fullName evidence="1">Uncharacterized protein</fullName>
    </submittedName>
</protein>
<comment type="caution">
    <text evidence="1">The sequence shown here is derived from an EMBL/GenBank/DDBJ whole genome shotgun (WGS) entry which is preliminary data.</text>
</comment>